<dbReference type="InterPro" id="IPR030470">
    <property type="entry name" value="UbiA_prenylTrfase_CS"/>
</dbReference>
<protein>
    <recommendedName>
        <fullName evidence="10">Protoheme IX farnesyltransferase</fullName>
        <ecNumber evidence="10">2.5.1.141</ecNumber>
    </recommendedName>
    <alternativeName>
        <fullName evidence="10">Heme B farnesyltransferase</fullName>
    </alternativeName>
    <alternativeName>
        <fullName evidence="10">Heme O synthase</fullName>
    </alternativeName>
</protein>
<evidence type="ECO:0000256" key="7">
    <source>
        <dbReference type="ARBA" id="ARBA00023133"/>
    </source>
</evidence>
<feature type="transmembrane region" description="Helical" evidence="10">
    <location>
        <begin position="103"/>
        <end position="122"/>
    </location>
</feature>
<comment type="similarity">
    <text evidence="10">Belongs to the UbiA prenyltransferase family. Protoheme IX farnesyltransferase subfamily.</text>
</comment>
<evidence type="ECO:0000256" key="2">
    <source>
        <dbReference type="ARBA" id="ARBA00004919"/>
    </source>
</evidence>
<feature type="transmembrane region" description="Helical" evidence="10">
    <location>
        <begin position="283"/>
        <end position="303"/>
    </location>
</feature>
<dbReference type="FunFam" id="1.10.357.140:FF:000001">
    <property type="entry name" value="Protoheme IX farnesyltransferase"/>
    <property type="match status" value="1"/>
</dbReference>
<comment type="pathway">
    <text evidence="2 10">Porphyrin-containing compound metabolism; heme O biosynthesis; heme O from protoheme: step 1/1.</text>
</comment>
<feature type="transmembrane region" description="Helical" evidence="10">
    <location>
        <begin position="225"/>
        <end position="245"/>
    </location>
</feature>
<accession>A0A366XVW7</accession>
<dbReference type="GO" id="GO:0005886">
    <property type="term" value="C:plasma membrane"/>
    <property type="evidence" value="ECO:0007669"/>
    <property type="project" value="UniProtKB-SubCell"/>
</dbReference>
<dbReference type="PROSITE" id="PS00943">
    <property type="entry name" value="UBIA"/>
    <property type="match status" value="1"/>
</dbReference>
<comment type="miscellaneous">
    <text evidence="10">Carbon 2 of the heme B porphyrin ring is defined according to the Fischer nomenclature.</text>
</comment>
<dbReference type="InterPro" id="IPR000537">
    <property type="entry name" value="UbiA_prenyltransferase"/>
</dbReference>
<keyword evidence="5 10" id="KW-0812">Transmembrane</keyword>
<keyword evidence="3 10" id="KW-1003">Cell membrane</keyword>
<keyword evidence="12" id="KW-1185">Reference proteome</keyword>
<dbReference type="PANTHER" id="PTHR43448:SF2">
    <property type="entry name" value="PROTOHEME IX FARNESYLTRANSFERASE, MITOCHONDRIAL"/>
    <property type="match status" value="1"/>
</dbReference>
<comment type="subunit">
    <text evidence="10">Interacts with CtaA.</text>
</comment>
<comment type="subcellular location">
    <subcellularLocation>
        <location evidence="1 10">Cell membrane</location>
        <topology evidence="1 10">Multi-pass membrane protein</topology>
    </subcellularLocation>
</comment>
<keyword evidence="7 10" id="KW-0350">Heme biosynthesis</keyword>
<gene>
    <name evidence="10" type="primary">ctaB</name>
    <name evidence="11" type="ORF">DS031_09270</name>
</gene>
<keyword evidence="6 10" id="KW-1133">Transmembrane helix</keyword>
<dbReference type="InterPro" id="IPR006369">
    <property type="entry name" value="Protohaem_IX_farnesylTrfase"/>
</dbReference>
<evidence type="ECO:0000256" key="9">
    <source>
        <dbReference type="ARBA" id="ARBA00047690"/>
    </source>
</evidence>
<comment type="caution">
    <text evidence="11">The sequence shown here is derived from an EMBL/GenBank/DDBJ whole genome shotgun (WGS) entry which is preliminary data.</text>
</comment>
<dbReference type="RefSeq" id="WP_113805800.1">
    <property type="nucleotide sequence ID" value="NZ_QOCW01000008.1"/>
</dbReference>
<dbReference type="NCBIfam" id="TIGR01473">
    <property type="entry name" value="cyoE_ctaB"/>
    <property type="match status" value="1"/>
</dbReference>
<dbReference type="CDD" id="cd13957">
    <property type="entry name" value="PT_UbiA_Cox10"/>
    <property type="match status" value="1"/>
</dbReference>
<evidence type="ECO:0000256" key="8">
    <source>
        <dbReference type="ARBA" id="ARBA00023136"/>
    </source>
</evidence>
<dbReference type="UniPathway" id="UPA00834">
    <property type="reaction ID" value="UER00712"/>
</dbReference>
<dbReference type="EC" id="2.5.1.141" evidence="10"/>
<feature type="transmembrane region" description="Helical" evidence="10">
    <location>
        <begin position="128"/>
        <end position="147"/>
    </location>
</feature>
<evidence type="ECO:0000313" key="11">
    <source>
        <dbReference type="EMBL" id="RBW69718.1"/>
    </source>
</evidence>
<dbReference type="GO" id="GO:0008495">
    <property type="term" value="F:protoheme IX farnesyltransferase activity"/>
    <property type="evidence" value="ECO:0007669"/>
    <property type="project" value="UniProtKB-UniRule"/>
</dbReference>
<evidence type="ECO:0000313" key="12">
    <source>
        <dbReference type="Proteomes" id="UP000253314"/>
    </source>
</evidence>
<dbReference type="OrthoDB" id="9814417at2"/>
<evidence type="ECO:0000256" key="5">
    <source>
        <dbReference type="ARBA" id="ARBA00022692"/>
    </source>
</evidence>
<dbReference type="HAMAP" id="MF_00154">
    <property type="entry name" value="CyoE_CtaB"/>
    <property type="match status" value="1"/>
</dbReference>
<comment type="catalytic activity">
    <reaction evidence="9 10">
        <text>heme b + (2E,6E)-farnesyl diphosphate + H2O = Fe(II)-heme o + diphosphate</text>
        <dbReference type="Rhea" id="RHEA:28070"/>
        <dbReference type="ChEBI" id="CHEBI:15377"/>
        <dbReference type="ChEBI" id="CHEBI:33019"/>
        <dbReference type="ChEBI" id="CHEBI:60344"/>
        <dbReference type="ChEBI" id="CHEBI:60530"/>
        <dbReference type="ChEBI" id="CHEBI:175763"/>
        <dbReference type="EC" id="2.5.1.141"/>
    </reaction>
</comment>
<feature type="transmembrane region" description="Helical" evidence="10">
    <location>
        <begin position="35"/>
        <end position="54"/>
    </location>
</feature>
<dbReference type="EMBL" id="QOCW01000008">
    <property type="protein sequence ID" value="RBW69718.1"/>
    <property type="molecule type" value="Genomic_DNA"/>
</dbReference>
<reference evidence="11 12" key="1">
    <citation type="submission" date="2018-07" db="EMBL/GenBank/DDBJ databases">
        <title>Lottiidibacillus patelloidae gen. nov., sp. nov., isolated from the intestinal tract of a marine limpet and the reclassification of B. taeanensis BH030017T, B. algicola KMM 3737T and B. hwajinpoensis SW-72T as genus Lottiidibacillus.</title>
        <authorList>
            <person name="Liu R."/>
            <person name="Huang Z."/>
        </authorList>
    </citation>
    <scope>NUCLEOTIDE SEQUENCE [LARGE SCALE GENOMIC DNA]</scope>
    <source>
        <strain evidence="11 12">BH030017</strain>
    </source>
</reference>
<keyword evidence="4 10" id="KW-0808">Transferase</keyword>
<evidence type="ECO:0000256" key="1">
    <source>
        <dbReference type="ARBA" id="ARBA00004651"/>
    </source>
</evidence>
<name>A0A366XVW7_9BACI</name>
<feature type="transmembrane region" description="Helical" evidence="10">
    <location>
        <begin position="159"/>
        <end position="177"/>
    </location>
</feature>
<comment type="function">
    <text evidence="10">Converts heme B (protoheme IX) to heme O by substitution of the vinyl group on carbon 2 of heme B porphyrin ring with a hydroxyethyl farnesyl side group.</text>
</comment>
<dbReference type="PANTHER" id="PTHR43448">
    <property type="entry name" value="PROTOHEME IX FARNESYLTRANSFERASE, MITOCHONDRIAL"/>
    <property type="match status" value="1"/>
</dbReference>
<dbReference type="Pfam" id="PF01040">
    <property type="entry name" value="UbiA"/>
    <property type="match status" value="1"/>
</dbReference>
<organism evidence="11 12">
    <name type="scientific">Bacillus taeanensis</name>
    <dbReference type="NCBI Taxonomy" id="273032"/>
    <lineage>
        <taxon>Bacteria</taxon>
        <taxon>Bacillati</taxon>
        <taxon>Bacillota</taxon>
        <taxon>Bacilli</taxon>
        <taxon>Bacillales</taxon>
        <taxon>Bacillaceae</taxon>
        <taxon>Bacillus</taxon>
    </lineage>
</organism>
<dbReference type="GO" id="GO:0048034">
    <property type="term" value="P:heme O biosynthetic process"/>
    <property type="evidence" value="ECO:0007669"/>
    <property type="project" value="UniProtKB-UniRule"/>
</dbReference>
<evidence type="ECO:0000256" key="6">
    <source>
        <dbReference type="ARBA" id="ARBA00022989"/>
    </source>
</evidence>
<feature type="transmembrane region" description="Helical" evidence="10">
    <location>
        <begin position="251"/>
        <end position="271"/>
    </location>
</feature>
<feature type="transmembrane region" description="Helical" evidence="10">
    <location>
        <begin position="183"/>
        <end position="204"/>
    </location>
</feature>
<dbReference type="AlphaFoldDB" id="A0A366XVW7"/>
<dbReference type="InterPro" id="IPR044878">
    <property type="entry name" value="UbiA_sf"/>
</dbReference>
<keyword evidence="8 10" id="KW-0472">Membrane</keyword>
<evidence type="ECO:0000256" key="10">
    <source>
        <dbReference type="HAMAP-Rule" id="MF_00154"/>
    </source>
</evidence>
<feature type="transmembrane region" description="Helical" evidence="10">
    <location>
        <begin position="60"/>
        <end position="82"/>
    </location>
</feature>
<proteinExistence type="inferred from homology"/>
<dbReference type="Gene3D" id="1.10.357.140">
    <property type="entry name" value="UbiA prenyltransferase"/>
    <property type="match status" value="1"/>
</dbReference>
<sequence length="304" mass="33888">MKTTVTSAAPVSHVKQYFSWNVLSKIIKTGIIKSNLIGTLAGLCLALYINGFSFMEGLPFAALSLIGTALVIGGSCSINNFYDQDIDIIMERTKERPTVNGDINPKFALWFGVFQVLAGVIVLANASLLAALMGFLGFVFYVFFYTMYTKRRTVYNTEVGSISGAMPPLIGWCAVSSDLFHPFAIGLFLLMFLWQPPHFYGLAVRRVEEYRSAGVPMLPVTKGMLRTKIQTLVYLVLLLPVPLFFQTLGNLFVWTMTLLTVGWIVIGLLGFNKMEDQKWAKVMFVYSLNYIMIVLGLMAVLTVF</sequence>
<evidence type="ECO:0000256" key="3">
    <source>
        <dbReference type="ARBA" id="ARBA00022475"/>
    </source>
</evidence>
<dbReference type="Proteomes" id="UP000253314">
    <property type="component" value="Unassembled WGS sequence"/>
</dbReference>
<evidence type="ECO:0000256" key="4">
    <source>
        <dbReference type="ARBA" id="ARBA00022679"/>
    </source>
</evidence>